<name>A0ABQ2UM15_9ACTN</name>
<comment type="caution">
    <text evidence="2">The sequence shown here is derived from an EMBL/GenBank/DDBJ whole genome shotgun (WGS) entry which is preliminary data.</text>
</comment>
<organism evidence="2 3">
    <name type="scientific">Streptomyces albospinus</name>
    <dbReference type="NCBI Taxonomy" id="285515"/>
    <lineage>
        <taxon>Bacteria</taxon>
        <taxon>Bacillati</taxon>
        <taxon>Actinomycetota</taxon>
        <taxon>Actinomycetes</taxon>
        <taxon>Kitasatosporales</taxon>
        <taxon>Streptomycetaceae</taxon>
        <taxon>Streptomyces</taxon>
    </lineage>
</organism>
<keyword evidence="3" id="KW-1185">Reference proteome</keyword>
<feature type="region of interest" description="Disordered" evidence="1">
    <location>
        <begin position="160"/>
        <end position="210"/>
    </location>
</feature>
<feature type="compositionally biased region" description="Basic and acidic residues" evidence="1">
    <location>
        <begin position="188"/>
        <end position="210"/>
    </location>
</feature>
<accession>A0ABQ2UM15</accession>
<sequence length="387" mass="40193">MSRRRTPVSWALALPPKGAPQRRTAQLGYGILATAVVFTGTFSVAQTADESVAAKGPAEALPDADPDAGDVYRRKPKQGYVPTYFDGRGGIAGVQLTEEQRAAVVKEALRRGVSAEDAHSLAYGESNVSTPDAEPEAKSPTFGGSTVLAAGPVYREIAPAEMGKSGDGSGGEGALPNDDGSSAPQTYGRRDAEKPGKEESGKPQSRGFKENLKRSADAILPDAIEGPVEDLVGRLLPFKSYMKAISAPGSAPTFMVSEPEDGMVTVTAESKMTDSMIVTVEVKAPVEETPDAPPSTVSVTVTDPQTDTVTVATETQTVEGHDDIPRVAIGEVVEAVVTAATDNNVQPGEAEVKDEVVEGADKARETLPEVGRPRPSATGGADGPGRP</sequence>
<proteinExistence type="predicted"/>
<evidence type="ECO:0008006" key="4">
    <source>
        <dbReference type="Google" id="ProtNLM"/>
    </source>
</evidence>
<feature type="region of interest" description="Disordered" evidence="1">
    <location>
        <begin position="340"/>
        <end position="387"/>
    </location>
</feature>
<dbReference type="EMBL" id="BMRP01000001">
    <property type="protein sequence ID" value="GGU41135.1"/>
    <property type="molecule type" value="Genomic_DNA"/>
</dbReference>
<evidence type="ECO:0000313" key="3">
    <source>
        <dbReference type="Proteomes" id="UP000654471"/>
    </source>
</evidence>
<dbReference type="Proteomes" id="UP000654471">
    <property type="component" value="Unassembled WGS sequence"/>
</dbReference>
<reference evidence="3" key="1">
    <citation type="journal article" date="2019" name="Int. J. Syst. Evol. Microbiol.">
        <title>The Global Catalogue of Microorganisms (GCM) 10K type strain sequencing project: providing services to taxonomists for standard genome sequencing and annotation.</title>
        <authorList>
            <consortium name="The Broad Institute Genomics Platform"/>
            <consortium name="The Broad Institute Genome Sequencing Center for Infectious Disease"/>
            <person name="Wu L."/>
            <person name="Ma J."/>
        </authorList>
    </citation>
    <scope>NUCLEOTIDE SEQUENCE [LARGE SCALE GENOMIC DNA]</scope>
    <source>
        <strain evidence="3">JCM 3399</strain>
    </source>
</reference>
<feature type="compositionally biased region" description="Basic and acidic residues" evidence="1">
    <location>
        <begin position="350"/>
        <end position="367"/>
    </location>
</feature>
<evidence type="ECO:0000256" key="1">
    <source>
        <dbReference type="SAM" id="MobiDB-lite"/>
    </source>
</evidence>
<feature type="region of interest" description="Disordered" evidence="1">
    <location>
        <begin position="121"/>
        <end position="144"/>
    </location>
</feature>
<evidence type="ECO:0000313" key="2">
    <source>
        <dbReference type="EMBL" id="GGU41135.1"/>
    </source>
</evidence>
<protein>
    <recommendedName>
        <fullName evidence="4">Secreted protein</fullName>
    </recommendedName>
</protein>
<gene>
    <name evidence="2" type="ORF">GCM10010211_00110</name>
</gene>